<sequence>MDCGPQRRWCVGAYSDIGQRGREKPHAAGVWPRPSVQRVWSLVMVLHGGALGAGSAVGGCYAAPRCDERGAREVHYDGGIKVVAGTVRPAVRH</sequence>
<name>A0AAV7LI49_PLEWA</name>
<evidence type="ECO:0000313" key="1">
    <source>
        <dbReference type="EMBL" id="KAJ1090728.1"/>
    </source>
</evidence>
<protein>
    <submittedName>
        <fullName evidence="1">Uncharacterized protein</fullName>
    </submittedName>
</protein>
<evidence type="ECO:0000313" key="2">
    <source>
        <dbReference type="Proteomes" id="UP001066276"/>
    </source>
</evidence>
<dbReference type="AlphaFoldDB" id="A0AAV7LI49"/>
<dbReference type="EMBL" id="JANPWB010000015">
    <property type="protein sequence ID" value="KAJ1090728.1"/>
    <property type="molecule type" value="Genomic_DNA"/>
</dbReference>
<proteinExistence type="predicted"/>
<organism evidence="1 2">
    <name type="scientific">Pleurodeles waltl</name>
    <name type="common">Iberian ribbed newt</name>
    <dbReference type="NCBI Taxonomy" id="8319"/>
    <lineage>
        <taxon>Eukaryota</taxon>
        <taxon>Metazoa</taxon>
        <taxon>Chordata</taxon>
        <taxon>Craniata</taxon>
        <taxon>Vertebrata</taxon>
        <taxon>Euteleostomi</taxon>
        <taxon>Amphibia</taxon>
        <taxon>Batrachia</taxon>
        <taxon>Caudata</taxon>
        <taxon>Salamandroidea</taxon>
        <taxon>Salamandridae</taxon>
        <taxon>Pleurodelinae</taxon>
        <taxon>Pleurodeles</taxon>
    </lineage>
</organism>
<comment type="caution">
    <text evidence="1">The sequence shown here is derived from an EMBL/GenBank/DDBJ whole genome shotgun (WGS) entry which is preliminary data.</text>
</comment>
<keyword evidence="2" id="KW-1185">Reference proteome</keyword>
<accession>A0AAV7LI49</accession>
<reference evidence="1" key="1">
    <citation type="journal article" date="2022" name="bioRxiv">
        <title>Sequencing and chromosome-scale assembly of the giantPleurodeles waltlgenome.</title>
        <authorList>
            <person name="Brown T."/>
            <person name="Elewa A."/>
            <person name="Iarovenko S."/>
            <person name="Subramanian E."/>
            <person name="Araus A.J."/>
            <person name="Petzold A."/>
            <person name="Susuki M."/>
            <person name="Suzuki K.-i.T."/>
            <person name="Hayashi T."/>
            <person name="Toyoda A."/>
            <person name="Oliveira C."/>
            <person name="Osipova E."/>
            <person name="Leigh N.D."/>
            <person name="Simon A."/>
            <person name="Yun M.H."/>
        </authorList>
    </citation>
    <scope>NUCLEOTIDE SEQUENCE</scope>
    <source>
        <strain evidence="1">20211129_DDA</strain>
        <tissue evidence="1">Liver</tissue>
    </source>
</reference>
<dbReference type="Proteomes" id="UP001066276">
    <property type="component" value="Chromosome 11"/>
</dbReference>
<gene>
    <name evidence="1" type="ORF">NDU88_003857</name>
</gene>